<reference evidence="2" key="1">
    <citation type="submission" date="2020-05" db="EMBL/GenBank/DDBJ databases">
        <title>Complete genome sequence of Bradyrhizobium diazoefficiens XF1 isolated from soybean nodule.</title>
        <authorList>
            <person name="Noda R."/>
            <person name="Kakizaki K."/>
            <person name="Minamisawa K."/>
        </authorList>
    </citation>
    <scope>NUCLEOTIDE SEQUENCE</scope>
    <source>
        <strain evidence="2">XF1</strain>
    </source>
</reference>
<dbReference type="EMBL" id="AP023094">
    <property type="protein sequence ID" value="BCE48438.1"/>
    <property type="molecule type" value="Genomic_DNA"/>
</dbReference>
<protein>
    <recommendedName>
        <fullName evidence="5">Holin of 3TMs, for gene-transfer release</fullName>
    </recommendedName>
</protein>
<accession>A0A809X5U7</accession>
<evidence type="ECO:0000313" key="4">
    <source>
        <dbReference type="EMBL" id="BCE91954.1"/>
    </source>
</evidence>
<dbReference type="EMBL" id="AP023099">
    <property type="protein sequence ID" value="BCE91954.1"/>
    <property type="molecule type" value="Genomic_DNA"/>
</dbReference>
<proteinExistence type="predicted"/>
<evidence type="ECO:0000313" key="2">
    <source>
        <dbReference type="EMBL" id="BCE22173.1"/>
    </source>
</evidence>
<sequence length="138" mass="15449">MLFSIIMGLLPKFGTSFLDWLNKKTDADLEKFKTAVGGDVQLNVAELRYKVEVARMAADMRKDDREHWFTAWMVPVAFAVLFFHVAAVVFDSIPLLGHEVGSWKIAALPAPYNTMQEQIVLTICGVAGISSLKKIFSR</sequence>
<reference evidence="4" key="2">
    <citation type="submission" date="2020-05" db="EMBL/GenBank/DDBJ databases">
        <title>Complete genome sequence of Bradyrhizobium diazoefficiens XF10 isolated from soybean nodule.</title>
        <authorList>
            <person name="Noda R."/>
            <person name="Kakizaki K."/>
            <person name="Minamisawa K."/>
        </authorList>
    </citation>
    <scope>NUCLEOTIDE SEQUENCE</scope>
    <source>
        <strain evidence="4">XF10</strain>
    </source>
</reference>
<keyword evidence="1" id="KW-1133">Transmembrane helix</keyword>
<feature type="transmembrane region" description="Helical" evidence="1">
    <location>
        <begin position="69"/>
        <end position="90"/>
    </location>
</feature>
<gene>
    <name evidence="4" type="ORF">XF10B_47520</name>
    <name evidence="2" type="ORF">XF1B_48540</name>
    <name evidence="3" type="ORF">XF4B_47870</name>
</gene>
<keyword evidence="1" id="KW-0812">Transmembrane</keyword>
<name>A0A809X5U7_9BRAD</name>
<organism evidence="2">
    <name type="scientific">Bradyrhizobium diazoefficiens</name>
    <dbReference type="NCBI Taxonomy" id="1355477"/>
    <lineage>
        <taxon>Bacteria</taxon>
        <taxon>Pseudomonadati</taxon>
        <taxon>Pseudomonadota</taxon>
        <taxon>Alphaproteobacteria</taxon>
        <taxon>Hyphomicrobiales</taxon>
        <taxon>Nitrobacteraceae</taxon>
        <taxon>Bradyrhizobium</taxon>
    </lineage>
</organism>
<evidence type="ECO:0008006" key="5">
    <source>
        <dbReference type="Google" id="ProtNLM"/>
    </source>
</evidence>
<keyword evidence="1" id="KW-0472">Membrane</keyword>
<dbReference type="AlphaFoldDB" id="A0A809X5U7"/>
<reference evidence="3" key="3">
    <citation type="submission" date="2020-05" db="EMBL/GenBank/DDBJ databases">
        <title>Complete genome sequence of Bradyrhizobium diazoefficiens XF4 isolated from soybean nodule.</title>
        <authorList>
            <person name="Noda R."/>
            <person name="Kakizaki K."/>
            <person name="Minamisawa K."/>
        </authorList>
    </citation>
    <scope>NUCLEOTIDE SEQUENCE</scope>
    <source>
        <strain evidence="3">XF4</strain>
    </source>
</reference>
<evidence type="ECO:0000256" key="1">
    <source>
        <dbReference type="SAM" id="Phobius"/>
    </source>
</evidence>
<dbReference type="EMBL" id="AP023091">
    <property type="protein sequence ID" value="BCE22173.1"/>
    <property type="molecule type" value="Genomic_DNA"/>
</dbReference>
<evidence type="ECO:0000313" key="3">
    <source>
        <dbReference type="EMBL" id="BCE48438.1"/>
    </source>
</evidence>